<proteinExistence type="predicted"/>
<gene>
    <name evidence="2" type="ORF">KBTEX_01618</name>
</gene>
<protein>
    <submittedName>
        <fullName evidence="2">Uncharacterized protein</fullName>
    </submittedName>
</protein>
<dbReference type="EMBL" id="MN079098">
    <property type="protein sequence ID" value="QEA05298.1"/>
    <property type="molecule type" value="Genomic_DNA"/>
</dbReference>
<feature type="region of interest" description="Disordered" evidence="1">
    <location>
        <begin position="719"/>
        <end position="738"/>
    </location>
</feature>
<organism evidence="2">
    <name type="scientific">uncultured organism</name>
    <dbReference type="NCBI Taxonomy" id="155900"/>
    <lineage>
        <taxon>unclassified sequences</taxon>
        <taxon>environmental samples</taxon>
    </lineage>
</organism>
<accession>A0A5B8RBG6</accession>
<evidence type="ECO:0000256" key="1">
    <source>
        <dbReference type="SAM" id="MobiDB-lite"/>
    </source>
</evidence>
<dbReference type="AlphaFoldDB" id="A0A5B8RBG6"/>
<evidence type="ECO:0000313" key="2">
    <source>
        <dbReference type="EMBL" id="QEA05298.1"/>
    </source>
</evidence>
<reference evidence="2" key="1">
    <citation type="submission" date="2019-06" db="EMBL/GenBank/DDBJ databases">
        <authorList>
            <person name="Murdoch R.W."/>
            <person name="Fathepure B."/>
        </authorList>
    </citation>
    <scope>NUCLEOTIDE SEQUENCE</scope>
</reference>
<sequence>MSTRTIVLSVLSVAVLIGVGTTIVELSAPDEIRFSPAVGEQRDYRIDVSAVMREDDSQSSSSDTQAVTMQSIMRYRVDSARPSLTVHLDPRFIRAREGRQTFFSSARSGGLFRGPVRDLITGGFDLTMEPDGETRLTATNRAAWNLITKQLTGALGRQLEQHMLAPSVPLSLPAREGAQVTLDGFQGMPGLRLTVADIDEDGVFVDITRAEDGSTRVDPLRIMGHNLFIQFTNVSGRMRLERDSGWIQSLTLISDQRIDGFGTALNVHTQLAMNADDDPTTGAWADSLEWFTWTSGLAGVSDGYSLFLPQTDGEATDLPLIEPAEAPLADAGTTFRIDGKDNALALTIDHGINGDGKLGQLTLQELTLRDADGQALTIPLVLESIGIDYGDDDRQNTVIRLLPLGWADPGLERIASVDATVIYRPAEEPTHTQLSLADEPTEIRDGSVSARAVPVDGQPGHWRILFAGKDNRYYTYDRTRNYAGLSGRLIDQAVDGGLSASDRTLMQRVDEPDRWFQQYAVEGDGDTFGLALFTESTESSRHILHFTSRALRFSNRDMPPPETRYLDRSTTPGKAPLNLDDLAVRDADRNQLRLTLPRGIGSACELTASAPPLEGHELVWQPAFQRHPDFISETWTPDGETTDWLLMTDDGVRVFFYGIEVDTRLSCPGQPAWHTEPAPTPPDRPWLVDIAAAVGDDVDPETPAALFFRGTRFLDASGRPLRPMPLDASPDAPSTPWSREQMQTTLADYLADDGTIRFWGKVTAVETITFSGEPIERTWHKRLEGLQE</sequence>
<name>A0A5B8RBG6_9ZZZZ</name>